<dbReference type="Proteomes" id="UP000649573">
    <property type="component" value="Unassembled WGS sequence"/>
</dbReference>
<dbReference type="EMBL" id="BMRE01000034">
    <property type="protein sequence ID" value="GGU61278.1"/>
    <property type="molecule type" value="Genomic_DNA"/>
</dbReference>
<evidence type="ECO:0008006" key="4">
    <source>
        <dbReference type="Google" id="ProtNLM"/>
    </source>
</evidence>
<proteinExistence type="predicted"/>
<accession>A0ABQ2UZ74</accession>
<gene>
    <name evidence="2" type="ORF">GCM10010178_61940</name>
</gene>
<protein>
    <recommendedName>
        <fullName evidence="4">Lipoprotein</fullName>
    </recommendedName>
</protein>
<reference evidence="3" key="1">
    <citation type="journal article" date="2019" name="Int. J. Syst. Evol. Microbiol.">
        <title>The Global Catalogue of Microorganisms (GCM) 10K type strain sequencing project: providing services to taxonomists for standard genome sequencing and annotation.</title>
        <authorList>
            <consortium name="The Broad Institute Genomics Platform"/>
            <consortium name="The Broad Institute Genome Sequencing Center for Infectious Disease"/>
            <person name="Wu L."/>
            <person name="Ma J."/>
        </authorList>
    </citation>
    <scope>NUCLEOTIDE SEQUENCE [LARGE SCALE GENOMIC DNA]</scope>
    <source>
        <strain evidence="3">JCM 3296</strain>
    </source>
</reference>
<evidence type="ECO:0000313" key="2">
    <source>
        <dbReference type="EMBL" id="GGU61278.1"/>
    </source>
</evidence>
<sequence>MGRLVAVLAACLLLAGCSPATTRAVRLGDSGLPEIIDTSCESRMLTLVEIRAMNADDVLDERDTVIWRIEFAQPRQHYKITVGQVPEGAEEKVAWQPPAGDQLLDVGLQNGDLHEPGDSFTLDQLKDGKVKYRYELLTAEEFAKKDRSC</sequence>
<name>A0ABQ2UZ74_9PSEU</name>
<keyword evidence="1" id="KW-0732">Signal</keyword>
<keyword evidence="3" id="KW-1185">Reference proteome</keyword>
<feature type="chain" id="PRO_5045237399" description="Lipoprotein" evidence="1">
    <location>
        <begin position="21"/>
        <end position="149"/>
    </location>
</feature>
<evidence type="ECO:0000313" key="3">
    <source>
        <dbReference type="Proteomes" id="UP000649573"/>
    </source>
</evidence>
<dbReference type="PROSITE" id="PS51257">
    <property type="entry name" value="PROKAR_LIPOPROTEIN"/>
    <property type="match status" value="1"/>
</dbReference>
<evidence type="ECO:0000256" key="1">
    <source>
        <dbReference type="SAM" id="SignalP"/>
    </source>
</evidence>
<organism evidence="2 3">
    <name type="scientific">Lentzea flava</name>
    <dbReference type="NCBI Taxonomy" id="103732"/>
    <lineage>
        <taxon>Bacteria</taxon>
        <taxon>Bacillati</taxon>
        <taxon>Actinomycetota</taxon>
        <taxon>Actinomycetes</taxon>
        <taxon>Pseudonocardiales</taxon>
        <taxon>Pseudonocardiaceae</taxon>
        <taxon>Lentzea</taxon>
    </lineage>
</organism>
<comment type="caution">
    <text evidence="2">The sequence shown here is derived from an EMBL/GenBank/DDBJ whole genome shotgun (WGS) entry which is preliminary data.</text>
</comment>
<dbReference type="RefSeq" id="WP_189257278.1">
    <property type="nucleotide sequence ID" value="NZ_BMRE01000034.1"/>
</dbReference>
<feature type="signal peptide" evidence="1">
    <location>
        <begin position="1"/>
        <end position="20"/>
    </location>
</feature>